<name>A2FPM1_TRIV3</name>
<dbReference type="PANTHER" id="PTHR24182">
    <property type="entry name" value="ANKYRIN REPEAT AND SOCS BOX CONTAINING 4"/>
    <property type="match status" value="1"/>
</dbReference>
<accession>A2FPM1</accession>
<organism evidence="1 2">
    <name type="scientific">Trichomonas vaginalis (strain ATCC PRA-98 / G3)</name>
    <dbReference type="NCBI Taxonomy" id="412133"/>
    <lineage>
        <taxon>Eukaryota</taxon>
        <taxon>Metamonada</taxon>
        <taxon>Parabasalia</taxon>
        <taxon>Trichomonadida</taxon>
        <taxon>Trichomonadidae</taxon>
        <taxon>Trichomonas</taxon>
    </lineage>
</organism>
<evidence type="ECO:0000313" key="1">
    <source>
        <dbReference type="EMBL" id="EAX93145.1"/>
    </source>
</evidence>
<dbReference type="AlphaFoldDB" id="A2FPM1"/>
<reference evidence="1" key="2">
    <citation type="journal article" date="2007" name="Science">
        <title>Draft genome sequence of the sexually transmitted pathogen Trichomonas vaginalis.</title>
        <authorList>
            <person name="Carlton J.M."/>
            <person name="Hirt R.P."/>
            <person name="Silva J.C."/>
            <person name="Delcher A.L."/>
            <person name="Schatz M."/>
            <person name="Zhao Q."/>
            <person name="Wortman J.R."/>
            <person name="Bidwell S.L."/>
            <person name="Alsmark U.C.M."/>
            <person name="Besteiro S."/>
            <person name="Sicheritz-Ponten T."/>
            <person name="Noel C.J."/>
            <person name="Dacks J.B."/>
            <person name="Foster P.G."/>
            <person name="Simillion C."/>
            <person name="Van de Peer Y."/>
            <person name="Miranda-Saavedra D."/>
            <person name="Barton G.J."/>
            <person name="Westrop G.D."/>
            <person name="Mueller S."/>
            <person name="Dessi D."/>
            <person name="Fiori P.L."/>
            <person name="Ren Q."/>
            <person name="Paulsen I."/>
            <person name="Zhang H."/>
            <person name="Bastida-Corcuera F.D."/>
            <person name="Simoes-Barbosa A."/>
            <person name="Brown M.T."/>
            <person name="Hayes R.D."/>
            <person name="Mukherjee M."/>
            <person name="Okumura C.Y."/>
            <person name="Schneider R."/>
            <person name="Smith A.J."/>
            <person name="Vanacova S."/>
            <person name="Villalvazo M."/>
            <person name="Haas B.J."/>
            <person name="Pertea M."/>
            <person name="Feldblyum T.V."/>
            <person name="Utterback T.R."/>
            <person name="Shu C.L."/>
            <person name="Osoegawa K."/>
            <person name="de Jong P.J."/>
            <person name="Hrdy I."/>
            <person name="Horvathova L."/>
            <person name="Zubacova Z."/>
            <person name="Dolezal P."/>
            <person name="Malik S.B."/>
            <person name="Logsdon J.M. Jr."/>
            <person name="Henze K."/>
            <person name="Gupta A."/>
            <person name="Wang C.C."/>
            <person name="Dunne R.L."/>
            <person name="Upcroft J.A."/>
            <person name="Upcroft P."/>
            <person name="White O."/>
            <person name="Salzberg S.L."/>
            <person name="Tang P."/>
            <person name="Chiu C.-H."/>
            <person name="Lee Y.-S."/>
            <person name="Embley T.M."/>
            <person name="Coombs G.H."/>
            <person name="Mottram J.C."/>
            <person name="Tachezy J."/>
            <person name="Fraser-Liggett C.M."/>
            <person name="Johnson P.J."/>
        </authorList>
    </citation>
    <scope>NUCLEOTIDE SEQUENCE [LARGE SCALE GENOMIC DNA]</scope>
    <source>
        <strain evidence="1">G3</strain>
    </source>
</reference>
<dbReference type="KEGG" id="tva:4750863"/>
<dbReference type="PANTHER" id="PTHR24182:SF13">
    <property type="entry name" value="LD18443P"/>
    <property type="match status" value="1"/>
</dbReference>
<dbReference type="RefSeq" id="XP_001306075.1">
    <property type="nucleotide sequence ID" value="XM_001306074.1"/>
</dbReference>
<keyword evidence="2" id="KW-1185">Reference proteome</keyword>
<dbReference type="VEuPathDB" id="TrichDB:TVAG_202730"/>
<dbReference type="Proteomes" id="UP000001542">
    <property type="component" value="Unassembled WGS sequence"/>
</dbReference>
<dbReference type="EMBL" id="DS113928">
    <property type="protein sequence ID" value="EAX93145.1"/>
    <property type="molecule type" value="Genomic_DNA"/>
</dbReference>
<dbReference type="VEuPathDB" id="TrichDB:TVAGG3_0880350"/>
<proteinExistence type="predicted"/>
<gene>
    <name evidence="1" type="ORF">TVAG_302850</name>
</gene>
<evidence type="ECO:0000313" key="2">
    <source>
        <dbReference type="Proteomes" id="UP000001542"/>
    </source>
</evidence>
<protein>
    <submittedName>
        <fullName evidence="1">Uncharacterized protein</fullName>
    </submittedName>
</protein>
<sequence length="199" mass="24767">MSDIDLEYDKLMPMYQDYHDTYTALYRLHTYDEDELLQIYQMVKTNLIDKNVFMPYQILEQISKIFKYNNRYLKSYWFIFKKIYEEYKPEKIDNISTAFNYFVYQEYGTILSFRKKPRFKYMDNLSINIHEENNIFSAIMYDDVKSFIGFTQNDNFNESQQLCTRYLYPHKKYQRQSDVYSFIEPYCYLYPQMDFFFFD</sequence>
<reference evidence="1" key="1">
    <citation type="submission" date="2006-10" db="EMBL/GenBank/DDBJ databases">
        <authorList>
            <person name="Amadeo P."/>
            <person name="Zhao Q."/>
            <person name="Wortman J."/>
            <person name="Fraser-Liggett C."/>
            <person name="Carlton J."/>
        </authorList>
    </citation>
    <scope>NUCLEOTIDE SEQUENCE</scope>
    <source>
        <strain evidence="1">G3</strain>
    </source>
</reference>
<dbReference type="InParanoid" id="A2FPM1"/>